<dbReference type="EC" id="2.4.1.25" evidence="3 10"/>
<dbReference type="SUPFAM" id="SSF51445">
    <property type="entry name" value="(Trans)glycosidases"/>
    <property type="match status" value="1"/>
</dbReference>
<dbReference type="Gene3D" id="3.20.20.80">
    <property type="entry name" value="Glycosidases"/>
    <property type="match status" value="1"/>
</dbReference>
<dbReference type="PANTHER" id="PTHR32438">
    <property type="entry name" value="4-ALPHA-GLUCANOTRANSFERASE DPE1, CHLOROPLASTIC/AMYLOPLASTIC"/>
    <property type="match status" value="1"/>
</dbReference>
<comment type="catalytic activity">
    <reaction evidence="1 10">
        <text>Transfers a segment of a (1-&gt;4)-alpha-D-glucan to a new position in an acceptor, which may be glucose or a (1-&gt;4)-alpha-D-glucan.</text>
        <dbReference type="EC" id="2.4.1.25"/>
    </reaction>
</comment>
<dbReference type="AlphaFoldDB" id="A0A832A8Z8"/>
<comment type="similarity">
    <text evidence="2 10">Belongs to the disproportionating enzyme family.</text>
</comment>
<name>A0A832A8Z8_9BACT</name>
<dbReference type="EMBL" id="DSTK01000044">
    <property type="protein sequence ID" value="HFK98855.1"/>
    <property type="molecule type" value="Genomic_DNA"/>
</dbReference>
<evidence type="ECO:0000256" key="8">
    <source>
        <dbReference type="ARBA" id="ARBA00031423"/>
    </source>
</evidence>
<gene>
    <name evidence="12" type="primary">malQ</name>
    <name evidence="12" type="ORF">ENS06_16205</name>
</gene>
<comment type="caution">
    <text evidence="12">The sequence shown here is derived from an EMBL/GenBank/DDBJ whole genome shotgun (WGS) entry which is preliminary data.</text>
</comment>
<feature type="domain" description="MalQ N-terminal beta-sandwich" evidence="11">
    <location>
        <begin position="93"/>
        <end position="193"/>
    </location>
</feature>
<sequence length="762" mass="86077">MSPVHESSQMRRVSSVKDAVGRKRRPERVLLEHVAALCGVEPQYEDVFGERHEVDDAVLKALLESLGFSAATRDDLVQTLETLQARAFRHGVEPVQVVPVGTAPIAVVLSCPESLERARYRWRLRREDGWETQGEGRIDALQGVDEREGPGGRLCRRLLYVHEPVGCGYHDLEVFLGTGPSEMAARQRLIVVPRQAYVPESLAGEKKAWGLTAQLYGIRSERNWGIGSFSDLRALIDWAADVGAGFVGTNPLWLLFPEDPSKVSPYGPSSRRFLQPWYVDVEAIPEFWESEEGRRWFGQDRIRRAWEAARRTALVDYDTVWSIQREALEKLYAHFRKHHLEKDSERAQSFRRFVENGGKDLQSYGVFHALDAHFRRSDPSLWGWPLWPGAYHDPASSAVAAFAAEHGEAVTFFLYVAWNAWEQLSACGRRSWERGLAVGLYGDLPVGVDPAGLDTWLAPSLFALKTRIGAPPDDFNPKGQEWGVCPFLPQALKDAAYEPFIAMLRANMRDFGALRIDHVMGLMRQFWIPAGLDARHGAYVRYPFEDLLGLVLLESERNRCLVVGEDLGTVPDRVRAAMEESRLFGCRLCFFERLKDGSFPPPENYPPFSVASFSTHDLPTLEGFWQGQDLRVRESLDLFPSEDVREKMLLGRKADQKALRALLSAWGYEEEESDATGVPDDENRTHRRAAAVYRYLAASGSKLLAVSLEDLCGVADQVNVPGTVTEHPNWRRKLPWDMETLKTHSRVQAILSAVTEKRPRES</sequence>
<dbReference type="Pfam" id="PF02446">
    <property type="entry name" value="Glyco_hydro_77"/>
    <property type="match status" value="1"/>
</dbReference>
<evidence type="ECO:0000256" key="10">
    <source>
        <dbReference type="RuleBase" id="RU361207"/>
    </source>
</evidence>
<proteinExistence type="inferred from homology"/>
<evidence type="ECO:0000256" key="3">
    <source>
        <dbReference type="ARBA" id="ARBA00012560"/>
    </source>
</evidence>
<dbReference type="GO" id="GO:0004134">
    <property type="term" value="F:4-alpha-glucanotransferase activity"/>
    <property type="evidence" value="ECO:0007669"/>
    <property type="project" value="UniProtKB-EC"/>
</dbReference>
<dbReference type="InterPro" id="IPR048458">
    <property type="entry name" value="MalQ_N"/>
</dbReference>
<accession>A0A832A8Z8</accession>
<keyword evidence="7 10" id="KW-0119">Carbohydrate metabolism</keyword>
<dbReference type="Pfam" id="PF21226">
    <property type="entry name" value="MalQ_N"/>
    <property type="match status" value="1"/>
</dbReference>
<evidence type="ECO:0000256" key="7">
    <source>
        <dbReference type="ARBA" id="ARBA00023277"/>
    </source>
</evidence>
<dbReference type="InterPro" id="IPR003385">
    <property type="entry name" value="Glyco_hydro_77"/>
</dbReference>
<evidence type="ECO:0000313" key="12">
    <source>
        <dbReference type="EMBL" id="HFK98855.1"/>
    </source>
</evidence>
<evidence type="ECO:0000256" key="1">
    <source>
        <dbReference type="ARBA" id="ARBA00000439"/>
    </source>
</evidence>
<dbReference type="InterPro" id="IPR017853">
    <property type="entry name" value="GH"/>
</dbReference>
<evidence type="ECO:0000256" key="6">
    <source>
        <dbReference type="ARBA" id="ARBA00022679"/>
    </source>
</evidence>
<keyword evidence="6 10" id="KW-0808">Transferase</keyword>
<evidence type="ECO:0000256" key="5">
    <source>
        <dbReference type="ARBA" id="ARBA00022676"/>
    </source>
</evidence>
<protein>
    <recommendedName>
        <fullName evidence="4 10">4-alpha-glucanotransferase</fullName>
        <ecNumber evidence="3 10">2.4.1.25</ecNumber>
    </recommendedName>
    <alternativeName>
        <fullName evidence="8 10">Amylomaltase</fullName>
    </alternativeName>
    <alternativeName>
        <fullName evidence="9 10">Disproportionating enzyme</fullName>
    </alternativeName>
</protein>
<organism evidence="12">
    <name type="scientific">Desulfacinum infernum</name>
    <dbReference type="NCBI Taxonomy" id="35837"/>
    <lineage>
        <taxon>Bacteria</taxon>
        <taxon>Pseudomonadati</taxon>
        <taxon>Thermodesulfobacteriota</taxon>
        <taxon>Syntrophobacteria</taxon>
        <taxon>Syntrophobacterales</taxon>
        <taxon>Syntrophobacteraceae</taxon>
        <taxon>Desulfacinum</taxon>
    </lineage>
</organism>
<dbReference type="GO" id="GO:0005975">
    <property type="term" value="P:carbohydrate metabolic process"/>
    <property type="evidence" value="ECO:0007669"/>
    <property type="project" value="InterPro"/>
</dbReference>
<dbReference type="PANTHER" id="PTHR32438:SF5">
    <property type="entry name" value="4-ALPHA-GLUCANOTRANSFERASE DPE1, CHLOROPLASTIC_AMYLOPLASTIC"/>
    <property type="match status" value="1"/>
</dbReference>
<evidence type="ECO:0000259" key="11">
    <source>
        <dbReference type="Pfam" id="PF21226"/>
    </source>
</evidence>
<evidence type="ECO:0000256" key="2">
    <source>
        <dbReference type="ARBA" id="ARBA00005684"/>
    </source>
</evidence>
<reference evidence="12" key="1">
    <citation type="journal article" date="2020" name="mSystems">
        <title>Genome- and Community-Level Interaction Insights into Carbon Utilization and Element Cycling Functions of Hydrothermarchaeota in Hydrothermal Sediment.</title>
        <authorList>
            <person name="Zhou Z."/>
            <person name="Liu Y."/>
            <person name="Xu W."/>
            <person name="Pan J."/>
            <person name="Luo Z.H."/>
            <person name="Li M."/>
        </authorList>
    </citation>
    <scope>NUCLEOTIDE SEQUENCE [LARGE SCALE GENOMIC DNA]</scope>
    <source>
        <strain evidence="12">SpSt-456</strain>
    </source>
</reference>
<evidence type="ECO:0000256" key="9">
    <source>
        <dbReference type="ARBA" id="ARBA00031501"/>
    </source>
</evidence>
<keyword evidence="5 10" id="KW-0328">Glycosyltransferase</keyword>
<dbReference type="NCBIfam" id="TIGR00217">
    <property type="entry name" value="malQ"/>
    <property type="match status" value="1"/>
</dbReference>
<evidence type="ECO:0000256" key="4">
    <source>
        <dbReference type="ARBA" id="ARBA00020295"/>
    </source>
</evidence>